<protein>
    <submittedName>
        <fullName evidence="4">Uncharacterized protein</fullName>
    </submittedName>
</protein>
<feature type="compositionally biased region" description="Polar residues" evidence="1">
    <location>
        <begin position="149"/>
        <end position="166"/>
    </location>
</feature>
<feature type="signal peptide" evidence="3">
    <location>
        <begin position="1"/>
        <end position="18"/>
    </location>
</feature>
<accession>A0A1J4K851</accession>
<feature type="transmembrane region" description="Helical" evidence="2">
    <location>
        <begin position="106"/>
        <end position="128"/>
    </location>
</feature>
<evidence type="ECO:0000256" key="3">
    <source>
        <dbReference type="SAM" id="SignalP"/>
    </source>
</evidence>
<keyword evidence="2" id="KW-1133">Transmembrane helix</keyword>
<gene>
    <name evidence="4" type="ORF">TRFO_05237</name>
</gene>
<dbReference type="GeneID" id="94827078"/>
<dbReference type="RefSeq" id="XP_068360719.1">
    <property type="nucleotide sequence ID" value="XM_068492374.1"/>
</dbReference>
<evidence type="ECO:0000256" key="2">
    <source>
        <dbReference type="SAM" id="Phobius"/>
    </source>
</evidence>
<dbReference type="Proteomes" id="UP000179807">
    <property type="component" value="Unassembled WGS sequence"/>
</dbReference>
<reference evidence="4" key="1">
    <citation type="submission" date="2016-10" db="EMBL/GenBank/DDBJ databases">
        <authorList>
            <person name="Benchimol M."/>
            <person name="Almeida L.G."/>
            <person name="Vasconcelos A.T."/>
            <person name="Perreira-Neves A."/>
            <person name="Rosa I.A."/>
            <person name="Tasca T."/>
            <person name="Bogo M.R."/>
            <person name="de Souza W."/>
        </authorList>
    </citation>
    <scope>NUCLEOTIDE SEQUENCE [LARGE SCALE GENOMIC DNA]</scope>
    <source>
        <strain evidence="4">K</strain>
    </source>
</reference>
<name>A0A1J4K851_9EUKA</name>
<dbReference type="VEuPathDB" id="TrichDB:TRFO_05237"/>
<keyword evidence="2" id="KW-0812">Transmembrane</keyword>
<keyword evidence="2" id="KW-0472">Membrane</keyword>
<evidence type="ECO:0000256" key="1">
    <source>
        <dbReference type="SAM" id="MobiDB-lite"/>
    </source>
</evidence>
<feature type="compositionally biased region" description="Low complexity" evidence="1">
    <location>
        <begin position="177"/>
        <end position="193"/>
    </location>
</feature>
<evidence type="ECO:0000313" key="5">
    <source>
        <dbReference type="Proteomes" id="UP000179807"/>
    </source>
</evidence>
<keyword evidence="3" id="KW-0732">Signal</keyword>
<feature type="compositionally biased region" description="Polar residues" evidence="1">
    <location>
        <begin position="194"/>
        <end position="207"/>
    </location>
</feature>
<dbReference type="EMBL" id="MLAK01000693">
    <property type="protein sequence ID" value="OHT07583.1"/>
    <property type="molecule type" value="Genomic_DNA"/>
</dbReference>
<proteinExistence type="predicted"/>
<dbReference type="AlphaFoldDB" id="A0A1J4K851"/>
<evidence type="ECO:0000313" key="4">
    <source>
        <dbReference type="EMBL" id="OHT07583.1"/>
    </source>
</evidence>
<organism evidence="4 5">
    <name type="scientific">Tritrichomonas foetus</name>
    <dbReference type="NCBI Taxonomy" id="1144522"/>
    <lineage>
        <taxon>Eukaryota</taxon>
        <taxon>Metamonada</taxon>
        <taxon>Parabasalia</taxon>
        <taxon>Tritrichomonadida</taxon>
        <taxon>Tritrichomonadidae</taxon>
        <taxon>Tritrichomonas</taxon>
    </lineage>
</organism>
<keyword evidence="5" id="KW-1185">Reference proteome</keyword>
<feature type="chain" id="PRO_5013221471" evidence="3">
    <location>
        <begin position="19"/>
        <end position="207"/>
    </location>
</feature>
<comment type="caution">
    <text evidence="4">The sequence shown here is derived from an EMBL/GenBank/DDBJ whole genome shotgun (WGS) entry which is preliminary data.</text>
</comment>
<sequence length="207" mass="22834">MLFGIFFYTFSVLSLDESETLPAVEISVDIENEKVREITNTILYEIAETEFWTNTVINGKPVETKTKGKHITYIPTILHFLKARDILPTSTPPVDPPPATQARKHFLLHPGILIGCTFGIVFIVGVFYTSCCRKPQQVRRPQARKVVKGNNSRKSQNTKGNSQSAGGATRKSRNDSGRSASSGRGSQGQLQRSPNPGNNSSRGKARM</sequence>
<feature type="region of interest" description="Disordered" evidence="1">
    <location>
        <begin position="138"/>
        <end position="207"/>
    </location>
</feature>